<keyword evidence="2" id="KW-1185">Reference proteome</keyword>
<evidence type="ECO:0000313" key="2">
    <source>
        <dbReference type="Proteomes" id="UP000245626"/>
    </source>
</evidence>
<accession>A0ACD0NVR6</accession>
<proteinExistence type="predicted"/>
<protein>
    <submittedName>
        <fullName evidence="1">Uncharacterized protein</fullName>
    </submittedName>
</protein>
<organism evidence="1 2">
    <name type="scientific">Violaceomyces palustris</name>
    <dbReference type="NCBI Taxonomy" id="1673888"/>
    <lineage>
        <taxon>Eukaryota</taxon>
        <taxon>Fungi</taxon>
        <taxon>Dikarya</taxon>
        <taxon>Basidiomycota</taxon>
        <taxon>Ustilaginomycotina</taxon>
        <taxon>Ustilaginomycetes</taxon>
        <taxon>Violaceomycetales</taxon>
        <taxon>Violaceomycetaceae</taxon>
        <taxon>Violaceomyces</taxon>
    </lineage>
</organism>
<name>A0ACD0NVR6_9BASI</name>
<reference evidence="1 2" key="1">
    <citation type="journal article" date="2018" name="Mol. Biol. Evol.">
        <title>Broad Genomic Sampling Reveals a Smut Pathogenic Ancestry of the Fungal Clade Ustilaginomycotina.</title>
        <authorList>
            <person name="Kijpornyongpan T."/>
            <person name="Mondo S.J."/>
            <person name="Barry K."/>
            <person name="Sandor L."/>
            <person name="Lee J."/>
            <person name="Lipzen A."/>
            <person name="Pangilinan J."/>
            <person name="LaButti K."/>
            <person name="Hainaut M."/>
            <person name="Henrissat B."/>
            <person name="Grigoriev I.V."/>
            <person name="Spatafora J.W."/>
            <person name="Aime M.C."/>
        </authorList>
    </citation>
    <scope>NUCLEOTIDE SEQUENCE [LARGE SCALE GENOMIC DNA]</scope>
    <source>
        <strain evidence="1 2">SA 807</strain>
    </source>
</reference>
<dbReference type="EMBL" id="KZ819996">
    <property type="protein sequence ID" value="PWN49876.1"/>
    <property type="molecule type" value="Genomic_DNA"/>
</dbReference>
<gene>
    <name evidence="1" type="ORF">IE53DRAFT_387873</name>
</gene>
<dbReference type="Proteomes" id="UP000245626">
    <property type="component" value="Unassembled WGS sequence"/>
</dbReference>
<evidence type="ECO:0000313" key="1">
    <source>
        <dbReference type="EMBL" id="PWN49876.1"/>
    </source>
</evidence>
<sequence length="55" mass="6427">MHLDVNDSSILRFPFLRFRFFDSLSGFLSFPSSSATSLFRFVKRLRLTVRQGGIR</sequence>